<evidence type="ECO:0000259" key="7">
    <source>
        <dbReference type="Pfam" id="PF01397"/>
    </source>
</evidence>
<keyword evidence="6" id="KW-1133">Transmembrane helix</keyword>
<feature type="domain" description="Terpene synthase N-terminal" evidence="7">
    <location>
        <begin position="8"/>
        <end position="77"/>
    </location>
</feature>
<keyword evidence="4" id="KW-0460">Magnesium</keyword>
<evidence type="ECO:0000256" key="5">
    <source>
        <dbReference type="ARBA" id="ARBA00023239"/>
    </source>
</evidence>
<dbReference type="SFLD" id="SFLDS00005">
    <property type="entry name" value="Isoprenoid_Synthase_Type_I"/>
    <property type="match status" value="1"/>
</dbReference>
<gene>
    <name evidence="9" type="ORF">RJ639_032447</name>
</gene>
<dbReference type="SUPFAM" id="SSF48576">
    <property type="entry name" value="Terpenoid synthases"/>
    <property type="match status" value="1"/>
</dbReference>
<keyword evidence="6" id="KW-0812">Transmembrane</keyword>
<dbReference type="SFLD" id="SFLDG01019">
    <property type="entry name" value="Terpene_Cyclase_Like_1_C_Termi"/>
    <property type="match status" value="1"/>
</dbReference>
<dbReference type="PANTHER" id="PTHR31225">
    <property type="entry name" value="OS04G0344100 PROTEIN-RELATED"/>
    <property type="match status" value="1"/>
</dbReference>
<name>A0AA88WV19_9ASTE</name>
<dbReference type="InterPro" id="IPR050148">
    <property type="entry name" value="Terpene_synthase-like"/>
</dbReference>
<sequence length="461" mass="53445">MVAYELGSFDKFKDSTGKFKPAVASDPRGMLALYEASQLRVKGEDILDEALEFTATHLESFESNLNPTLANQVMHALYQPHHSGVPRVEARHFISAYQADESRDESLLRLAKLDYNFLQLLHKKELCEVSRQLHCCFHILIQRSSTWWKNLDLVSKLPYARDRVVECYFWALGVYFEPRYSLARIMLAKTITMVSVLDDTYDAYRTVEELQKFTDLVERWDISTINELPEYMRPLYRALLDLYEELERKRQSKENLMLIIMPEKTYDSLIRLCFWSFVFPAFISFTCAFSRKMKDLVRAYNTEAKWFIAGYLPQFDEYMGIAYVTSTCFLLTTTCFLGMAEVSAKEAFAWLRTTPRSLMACATIFRLVDDIATYEVEKGRGQIATGIECYMKEHNKSKEEAMSEFKARAEDAWKDLNKELTKPTSISEHLLVPISNLARLIDLAYSHSADGYTHPESSERT</sequence>
<proteinExistence type="predicted"/>
<feature type="domain" description="Terpene synthase metal-binding" evidence="8">
    <location>
        <begin position="291"/>
        <end position="415"/>
    </location>
</feature>
<dbReference type="Pfam" id="PF01397">
    <property type="entry name" value="Terpene_synth"/>
    <property type="match status" value="1"/>
</dbReference>
<feature type="non-terminal residue" evidence="9">
    <location>
        <position position="1"/>
    </location>
</feature>
<comment type="pathway">
    <text evidence="2">Secondary metabolite biosynthesis; terpenoid biosynthesis.</text>
</comment>
<dbReference type="PANTHER" id="PTHR31225:SF93">
    <property type="entry name" value="ALPHA-HUMULENE_(-)-(E)-BETA-CARYOPHYLLENE SYNTHASE"/>
    <property type="match status" value="1"/>
</dbReference>
<evidence type="ECO:0000256" key="6">
    <source>
        <dbReference type="SAM" id="Phobius"/>
    </source>
</evidence>
<dbReference type="InterPro" id="IPR008930">
    <property type="entry name" value="Terpenoid_cyclase/PrenylTrfase"/>
</dbReference>
<evidence type="ECO:0000259" key="8">
    <source>
        <dbReference type="Pfam" id="PF03936"/>
    </source>
</evidence>
<dbReference type="GO" id="GO:0000287">
    <property type="term" value="F:magnesium ion binding"/>
    <property type="evidence" value="ECO:0007669"/>
    <property type="project" value="InterPro"/>
</dbReference>
<dbReference type="InterPro" id="IPR034741">
    <property type="entry name" value="Terpene_cyclase-like_1_C"/>
</dbReference>
<dbReference type="InterPro" id="IPR044814">
    <property type="entry name" value="Terpene_cyclase_plant_C1"/>
</dbReference>
<feature type="domain" description="Terpene synthase metal-binding" evidence="8">
    <location>
        <begin position="149"/>
        <end position="256"/>
    </location>
</feature>
<evidence type="ECO:0000256" key="3">
    <source>
        <dbReference type="ARBA" id="ARBA00022723"/>
    </source>
</evidence>
<evidence type="ECO:0000313" key="10">
    <source>
        <dbReference type="Proteomes" id="UP001188597"/>
    </source>
</evidence>
<dbReference type="Gene3D" id="1.10.600.10">
    <property type="entry name" value="Farnesyl Diphosphate Synthase"/>
    <property type="match status" value="1"/>
</dbReference>
<evidence type="ECO:0008006" key="11">
    <source>
        <dbReference type="Google" id="ProtNLM"/>
    </source>
</evidence>
<dbReference type="CDD" id="cd00684">
    <property type="entry name" value="Terpene_cyclase_plant_C1"/>
    <property type="match status" value="1"/>
</dbReference>
<evidence type="ECO:0000256" key="4">
    <source>
        <dbReference type="ARBA" id="ARBA00022842"/>
    </source>
</evidence>
<dbReference type="Gene3D" id="1.50.10.130">
    <property type="entry name" value="Terpene synthase, N-terminal domain"/>
    <property type="match status" value="1"/>
</dbReference>
<dbReference type="Pfam" id="PF03936">
    <property type="entry name" value="Terpene_synth_C"/>
    <property type="match status" value="2"/>
</dbReference>
<dbReference type="GO" id="GO:0010333">
    <property type="term" value="F:terpene synthase activity"/>
    <property type="evidence" value="ECO:0007669"/>
    <property type="project" value="InterPro"/>
</dbReference>
<keyword evidence="6" id="KW-0472">Membrane</keyword>
<dbReference type="InterPro" id="IPR008949">
    <property type="entry name" value="Isoprenoid_synthase_dom_sf"/>
</dbReference>
<dbReference type="Proteomes" id="UP001188597">
    <property type="component" value="Unassembled WGS sequence"/>
</dbReference>
<dbReference type="AlphaFoldDB" id="A0AA88WV19"/>
<dbReference type="InterPro" id="IPR005630">
    <property type="entry name" value="Terpene_synthase_metal-bd"/>
</dbReference>
<dbReference type="InterPro" id="IPR001906">
    <property type="entry name" value="Terpene_synth_N"/>
</dbReference>
<dbReference type="InterPro" id="IPR036965">
    <property type="entry name" value="Terpene_synth_N_sf"/>
</dbReference>
<comment type="cofactor">
    <cofactor evidence="1">
        <name>Mg(2+)</name>
        <dbReference type="ChEBI" id="CHEBI:18420"/>
    </cofactor>
</comment>
<evidence type="ECO:0000256" key="2">
    <source>
        <dbReference type="ARBA" id="ARBA00004721"/>
    </source>
</evidence>
<keyword evidence="5" id="KW-0456">Lyase</keyword>
<feature type="transmembrane region" description="Helical" evidence="6">
    <location>
        <begin position="269"/>
        <end position="289"/>
    </location>
</feature>
<dbReference type="EMBL" id="JAVXUP010000195">
    <property type="protein sequence ID" value="KAK3034686.1"/>
    <property type="molecule type" value="Genomic_DNA"/>
</dbReference>
<keyword evidence="10" id="KW-1185">Reference proteome</keyword>
<comment type="caution">
    <text evidence="9">The sequence shown here is derived from an EMBL/GenBank/DDBJ whole genome shotgun (WGS) entry which is preliminary data.</text>
</comment>
<accession>A0AA88WV19</accession>
<organism evidence="9 10">
    <name type="scientific">Escallonia herrerae</name>
    <dbReference type="NCBI Taxonomy" id="1293975"/>
    <lineage>
        <taxon>Eukaryota</taxon>
        <taxon>Viridiplantae</taxon>
        <taxon>Streptophyta</taxon>
        <taxon>Embryophyta</taxon>
        <taxon>Tracheophyta</taxon>
        <taxon>Spermatophyta</taxon>
        <taxon>Magnoliopsida</taxon>
        <taxon>eudicotyledons</taxon>
        <taxon>Gunneridae</taxon>
        <taxon>Pentapetalae</taxon>
        <taxon>asterids</taxon>
        <taxon>campanulids</taxon>
        <taxon>Escalloniales</taxon>
        <taxon>Escalloniaceae</taxon>
        <taxon>Escallonia</taxon>
    </lineage>
</organism>
<evidence type="ECO:0000313" key="9">
    <source>
        <dbReference type="EMBL" id="KAK3034686.1"/>
    </source>
</evidence>
<dbReference type="GO" id="GO:0016102">
    <property type="term" value="P:diterpenoid biosynthetic process"/>
    <property type="evidence" value="ECO:0007669"/>
    <property type="project" value="InterPro"/>
</dbReference>
<reference evidence="9" key="1">
    <citation type="submission" date="2022-12" db="EMBL/GenBank/DDBJ databases">
        <title>Draft genome assemblies for two species of Escallonia (Escalloniales).</title>
        <authorList>
            <person name="Chanderbali A."/>
            <person name="Dervinis C."/>
            <person name="Anghel I."/>
            <person name="Soltis D."/>
            <person name="Soltis P."/>
            <person name="Zapata F."/>
        </authorList>
    </citation>
    <scope>NUCLEOTIDE SEQUENCE</scope>
    <source>
        <strain evidence="9">UCBG64.0493</strain>
        <tissue evidence="9">Leaf</tissue>
    </source>
</reference>
<dbReference type="SUPFAM" id="SSF48239">
    <property type="entry name" value="Terpenoid cyclases/Protein prenyltransferases"/>
    <property type="match status" value="1"/>
</dbReference>
<protein>
    <recommendedName>
        <fullName evidence="11">Sesquiterpene synthase</fullName>
    </recommendedName>
</protein>
<keyword evidence="3" id="KW-0479">Metal-binding</keyword>
<evidence type="ECO:0000256" key="1">
    <source>
        <dbReference type="ARBA" id="ARBA00001946"/>
    </source>
</evidence>